<sequence length="284" mass="33057">MVKLRMTNCGFPMKSAHQPTLRTQIYTICQDYLQYYTGYQFSVESLLNENGYDLNELSAPELIQIVGKTIGLPYEITYLTFPYLTYFECDDPEPLSIVKFADIFIEIVKIYQTQLQEFYALPQSEQQPYYDKIYFVIKKYLPLKCAEFSPELYVNVGGYAVYGYQAKKMIAQVAVVMGLNKRNLCDAFDNNKDFNLPIIWYHVPLYLIWGGIFIVLGFLSFILHLLFYSVKWVITGKWDFYLPSKDKLTPMTAKEFADKIIGVWSIGSYYQSIKEDNVKGISDE</sequence>
<dbReference type="RefSeq" id="WP_282023503.1">
    <property type="nucleotide sequence ID" value="NZ_CAMXCH010000001.1"/>
</dbReference>
<dbReference type="EMBL" id="CAMXCH010000001">
    <property type="protein sequence ID" value="CAI3934025.1"/>
    <property type="molecule type" value="Genomic_DNA"/>
</dbReference>
<protein>
    <submittedName>
        <fullName evidence="2">Uncharacterized protein</fullName>
    </submittedName>
</protein>
<comment type="caution">
    <text evidence="2">The sequence shown here is derived from an EMBL/GenBank/DDBJ whole genome shotgun (WGS) entry which is preliminary data.</text>
</comment>
<name>A0ABN8W4V0_9PROT</name>
<gene>
    <name evidence="2" type="ORF">R83534S58_LOCUS714</name>
</gene>
<evidence type="ECO:0000313" key="3">
    <source>
        <dbReference type="Proteomes" id="UP001154272"/>
    </source>
</evidence>
<dbReference type="Proteomes" id="UP001154272">
    <property type="component" value="Unassembled WGS sequence"/>
</dbReference>
<organism evidence="2 3">
    <name type="scientific">Commensalibacter papalotli</name>
    <name type="common">ex Botero et al. 2024</name>
    <dbReference type="NCBI Taxonomy" id="2972766"/>
    <lineage>
        <taxon>Bacteria</taxon>
        <taxon>Pseudomonadati</taxon>
        <taxon>Pseudomonadota</taxon>
        <taxon>Alphaproteobacteria</taxon>
        <taxon>Acetobacterales</taxon>
        <taxon>Acetobacteraceae</taxon>
    </lineage>
</organism>
<feature type="transmembrane region" description="Helical" evidence="1">
    <location>
        <begin position="206"/>
        <end position="228"/>
    </location>
</feature>
<keyword evidence="1" id="KW-1133">Transmembrane helix</keyword>
<proteinExistence type="predicted"/>
<reference evidence="2" key="1">
    <citation type="submission" date="2022-10" db="EMBL/GenBank/DDBJ databases">
        <authorList>
            <person name="Botero Cardona J."/>
        </authorList>
    </citation>
    <scope>NUCLEOTIDE SEQUENCE</scope>
    <source>
        <strain evidence="2">R-83534</strain>
    </source>
</reference>
<keyword evidence="3" id="KW-1185">Reference proteome</keyword>
<evidence type="ECO:0000256" key="1">
    <source>
        <dbReference type="SAM" id="Phobius"/>
    </source>
</evidence>
<accession>A0ABN8W4V0</accession>
<evidence type="ECO:0000313" key="2">
    <source>
        <dbReference type="EMBL" id="CAI3934025.1"/>
    </source>
</evidence>
<keyword evidence="1" id="KW-0812">Transmembrane</keyword>
<keyword evidence="1" id="KW-0472">Membrane</keyword>